<keyword evidence="1" id="KW-0732">Signal</keyword>
<feature type="signal peptide" evidence="1">
    <location>
        <begin position="1"/>
        <end position="25"/>
    </location>
</feature>
<dbReference type="GO" id="GO:0022857">
    <property type="term" value="F:transmembrane transporter activity"/>
    <property type="evidence" value="ECO:0007669"/>
    <property type="project" value="InterPro"/>
</dbReference>
<dbReference type="AlphaFoldDB" id="W9VBV0"/>
<evidence type="ECO:0000256" key="1">
    <source>
        <dbReference type="SAM" id="SignalP"/>
    </source>
</evidence>
<protein>
    <submittedName>
        <fullName evidence="3">Glycine betaine ABC transport system, glycine betaine-binding protein OpuAC</fullName>
    </submittedName>
</protein>
<dbReference type="EMBL" id="AONC01000040">
    <property type="protein sequence ID" value="EXJ14446.1"/>
    <property type="molecule type" value="Genomic_DNA"/>
</dbReference>
<dbReference type="RefSeq" id="WP_081763508.1">
    <property type="nucleotide sequence ID" value="NZ_AONC01000040.1"/>
</dbReference>
<feature type="chain" id="PRO_5004931162" evidence="1">
    <location>
        <begin position="26"/>
        <end position="302"/>
    </location>
</feature>
<evidence type="ECO:0000313" key="3">
    <source>
        <dbReference type="EMBL" id="EXJ14446.1"/>
    </source>
</evidence>
<feature type="domain" description="ABC-type glycine betaine transport system substrate-binding" evidence="2">
    <location>
        <begin position="29"/>
        <end position="291"/>
    </location>
</feature>
<dbReference type="PATRIC" id="fig|1249627.3.peg.2752"/>
<dbReference type="OrthoDB" id="9787902at2"/>
<dbReference type="InterPro" id="IPR007210">
    <property type="entry name" value="ABC_Gly_betaine_transp_sub-bd"/>
</dbReference>
<name>W9VBV0_9GAMM</name>
<organism evidence="3 4">
    <name type="scientific">Imhoffiella purpurea</name>
    <dbReference type="NCBI Taxonomy" id="1249627"/>
    <lineage>
        <taxon>Bacteria</taxon>
        <taxon>Pseudomonadati</taxon>
        <taxon>Pseudomonadota</taxon>
        <taxon>Gammaproteobacteria</taxon>
        <taxon>Chromatiales</taxon>
        <taxon>Chromatiaceae</taxon>
        <taxon>Imhoffiella</taxon>
    </lineage>
</organism>
<gene>
    <name evidence="3" type="ORF">D779_2587</name>
</gene>
<comment type="caution">
    <text evidence="3">The sequence shown here is derived from an EMBL/GenBank/DDBJ whole genome shotgun (WGS) entry which is preliminary data.</text>
</comment>
<accession>W9VBV0</accession>
<sequence>MRRHIRILTAILASALALFCAPGMAGDGKRIRLAYADWSSSTASTHLMCALIRERLGTPCKPVLVDAERMWRQVAEGEADAMLSAWLPDTHASYLARFGERVEDLGPNLEGTRTGLVVPEVRAGRQTGGLGMRTRSYLDAESIADLPRFEQELGGRIVGIDPEAGIMEATERALEVYDLRGFRLIDGSESSMTRALERAIQRQEPILVAGWTPHWMFGRWSLRFLEDPKGVYGGRGNIHTMARLGLESDHPQVHALLDRFHWTPEDMSTLMVWIEQDPASDPYAQAVRWIKTHPTLVERWLD</sequence>
<dbReference type="SUPFAM" id="SSF53850">
    <property type="entry name" value="Periplasmic binding protein-like II"/>
    <property type="match status" value="1"/>
</dbReference>
<dbReference type="Proteomes" id="UP000019460">
    <property type="component" value="Unassembled WGS sequence"/>
</dbReference>
<dbReference type="STRING" id="1249627.D779_2587"/>
<keyword evidence="4" id="KW-1185">Reference proteome</keyword>
<dbReference type="CDD" id="cd13639">
    <property type="entry name" value="PBP2_OpuAC_like"/>
    <property type="match status" value="1"/>
</dbReference>
<dbReference type="Gene3D" id="3.40.190.100">
    <property type="entry name" value="Glycine betaine-binding periplasmic protein, domain 2"/>
    <property type="match status" value="1"/>
</dbReference>
<proteinExistence type="predicted"/>
<dbReference type="Gene3D" id="3.40.190.10">
    <property type="entry name" value="Periplasmic binding protein-like II"/>
    <property type="match status" value="1"/>
</dbReference>
<dbReference type="Pfam" id="PF04069">
    <property type="entry name" value="OpuAC"/>
    <property type="match status" value="1"/>
</dbReference>
<evidence type="ECO:0000313" key="4">
    <source>
        <dbReference type="Proteomes" id="UP000019460"/>
    </source>
</evidence>
<reference evidence="3 4" key="1">
    <citation type="submission" date="2012-11" db="EMBL/GenBank/DDBJ databases">
        <title>Genome assembly of Thiorhodococcus sp. AK35.</title>
        <authorList>
            <person name="Nupur N."/>
            <person name="Khatri I."/>
            <person name="Subramanian S."/>
            <person name="Pinnaka A."/>
        </authorList>
    </citation>
    <scope>NUCLEOTIDE SEQUENCE [LARGE SCALE GENOMIC DNA]</scope>
    <source>
        <strain evidence="3 4">AK35</strain>
    </source>
</reference>
<evidence type="ECO:0000259" key="2">
    <source>
        <dbReference type="Pfam" id="PF04069"/>
    </source>
</evidence>
<dbReference type="GO" id="GO:0043190">
    <property type="term" value="C:ATP-binding cassette (ABC) transporter complex"/>
    <property type="evidence" value="ECO:0007669"/>
    <property type="project" value="InterPro"/>
</dbReference>
<dbReference type="eggNOG" id="COG2113">
    <property type="taxonomic scope" value="Bacteria"/>
</dbReference>